<keyword evidence="7" id="KW-0997">Cell inner membrane</keyword>
<dbReference type="GO" id="GO:0005886">
    <property type="term" value="C:plasma membrane"/>
    <property type="evidence" value="ECO:0007669"/>
    <property type="project" value="UniProtKB-SubCell"/>
</dbReference>
<dbReference type="EMBL" id="JAUUUU010000001">
    <property type="protein sequence ID" value="MDP1519480.1"/>
    <property type="molecule type" value="Genomic_DNA"/>
</dbReference>
<dbReference type="Proteomes" id="UP001178354">
    <property type="component" value="Unassembled WGS sequence"/>
</dbReference>
<dbReference type="InterPro" id="IPR023081">
    <property type="entry name" value="Cell_div_FtsB"/>
</dbReference>
<dbReference type="PANTHER" id="PTHR37485:SF1">
    <property type="entry name" value="CELL DIVISION PROTEIN FTSB"/>
    <property type="match status" value="1"/>
</dbReference>
<evidence type="ECO:0000256" key="7">
    <source>
        <dbReference type="HAMAP-Rule" id="MF_00599"/>
    </source>
</evidence>
<dbReference type="InterPro" id="IPR007060">
    <property type="entry name" value="FtsL/DivIC"/>
</dbReference>
<keyword evidence="4 7" id="KW-1133">Transmembrane helix</keyword>
<keyword evidence="1 7" id="KW-1003">Cell membrane</keyword>
<dbReference type="AlphaFoldDB" id="A0AAW8AWC7"/>
<keyword evidence="9" id="KW-1185">Reference proteome</keyword>
<dbReference type="RefSeq" id="WP_305168995.1">
    <property type="nucleotide sequence ID" value="NZ_JAUUUU010000001.1"/>
</dbReference>
<keyword evidence="2 7" id="KW-0132">Cell division</keyword>
<dbReference type="GO" id="GO:0030428">
    <property type="term" value="C:cell septum"/>
    <property type="evidence" value="ECO:0007669"/>
    <property type="project" value="TreeGrafter"/>
</dbReference>
<comment type="function">
    <text evidence="7">Essential cell division protein. May link together the upstream cell division proteins, which are predominantly cytoplasmic, with the downstream cell division proteins, which are predominantly periplasmic.</text>
</comment>
<name>A0AAW8AWC7_9GAMM</name>
<reference evidence="8" key="2">
    <citation type="submission" date="2023-08" db="EMBL/GenBank/DDBJ databases">
        <authorList>
            <person name="Luo J."/>
        </authorList>
    </citation>
    <scope>NUCLEOTIDE SEQUENCE</scope>
    <source>
        <strain evidence="8">DSM 25064</strain>
    </source>
</reference>
<feature type="coiled-coil region" evidence="7">
    <location>
        <begin position="27"/>
        <end position="56"/>
    </location>
</feature>
<evidence type="ECO:0000256" key="5">
    <source>
        <dbReference type="ARBA" id="ARBA00023136"/>
    </source>
</evidence>
<accession>A0AAW8AWC7</accession>
<evidence type="ECO:0000256" key="4">
    <source>
        <dbReference type="ARBA" id="ARBA00022989"/>
    </source>
</evidence>
<dbReference type="HAMAP" id="MF_00599">
    <property type="entry name" value="FtsB"/>
    <property type="match status" value="1"/>
</dbReference>
<dbReference type="Pfam" id="PF04977">
    <property type="entry name" value="DivIC"/>
    <property type="match status" value="1"/>
</dbReference>
<gene>
    <name evidence="7 8" type="primary">ftsB</name>
    <name evidence="8" type="ORF">Q8A57_00680</name>
</gene>
<sequence>MRWLMIGLLLLLLFFQYQLWLGEGGLAKKLTLEREVAEQEAQNETLRQRNQTLVSEVVDLKEGVESIEERARTDLGMIKEGETFFMVVEPEDQ</sequence>
<keyword evidence="6 7" id="KW-0131">Cell cycle</keyword>
<dbReference type="PANTHER" id="PTHR37485">
    <property type="entry name" value="CELL DIVISION PROTEIN FTSB"/>
    <property type="match status" value="1"/>
</dbReference>
<dbReference type="NCBIfam" id="NF002058">
    <property type="entry name" value="PRK00888.1"/>
    <property type="match status" value="1"/>
</dbReference>
<keyword evidence="3 7" id="KW-0812">Transmembrane</keyword>
<organism evidence="8 9">
    <name type="scientific">Porticoccus litoralis</name>
    <dbReference type="NCBI Taxonomy" id="434086"/>
    <lineage>
        <taxon>Bacteria</taxon>
        <taxon>Pseudomonadati</taxon>
        <taxon>Pseudomonadota</taxon>
        <taxon>Gammaproteobacteria</taxon>
        <taxon>Cellvibrionales</taxon>
        <taxon>Porticoccaceae</taxon>
        <taxon>Porticoccus</taxon>
    </lineage>
</organism>
<dbReference type="GO" id="GO:0032153">
    <property type="term" value="C:cell division site"/>
    <property type="evidence" value="ECO:0007669"/>
    <property type="project" value="UniProtKB-UniRule"/>
</dbReference>
<evidence type="ECO:0000256" key="2">
    <source>
        <dbReference type="ARBA" id="ARBA00022618"/>
    </source>
</evidence>
<comment type="subcellular location">
    <subcellularLocation>
        <location evidence="7">Cell inner membrane</location>
        <topology evidence="7">Single-pass type II membrane protein</topology>
    </subcellularLocation>
    <text evidence="7">Localizes to the division septum.</text>
</comment>
<evidence type="ECO:0000256" key="3">
    <source>
        <dbReference type="ARBA" id="ARBA00022692"/>
    </source>
</evidence>
<keyword evidence="5 7" id="KW-0472">Membrane</keyword>
<keyword evidence="7" id="KW-0175">Coiled coil</keyword>
<reference evidence="8" key="1">
    <citation type="journal article" date="2010" name="Int. J. Syst. Evol. Microbiol.">
        <title>Porticoccus litoralis gen. nov., sp. nov., a gammaproteobacterium isolated from the Yellow Sea.</title>
        <authorList>
            <person name="Oh H.M."/>
            <person name="Kim H."/>
            <person name="Kim K.M."/>
            <person name="Min G.S."/>
            <person name="Cho J.C."/>
        </authorList>
    </citation>
    <scope>NUCLEOTIDE SEQUENCE</scope>
    <source>
        <strain evidence="8">DSM 25064</strain>
    </source>
</reference>
<comment type="caution">
    <text evidence="8">The sequence shown here is derived from an EMBL/GenBank/DDBJ whole genome shotgun (WGS) entry which is preliminary data.</text>
</comment>
<evidence type="ECO:0000256" key="6">
    <source>
        <dbReference type="ARBA" id="ARBA00023306"/>
    </source>
</evidence>
<dbReference type="GO" id="GO:0043093">
    <property type="term" value="P:FtsZ-dependent cytokinesis"/>
    <property type="evidence" value="ECO:0007669"/>
    <property type="project" value="UniProtKB-UniRule"/>
</dbReference>
<feature type="topological domain" description="Periplasmic" evidence="7">
    <location>
        <begin position="22"/>
        <end position="93"/>
    </location>
</feature>
<evidence type="ECO:0000313" key="8">
    <source>
        <dbReference type="EMBL" id="MDP1519480.1"/>
    </source>
</evidence>
<comment type="similarity">
    <text evidence="7">Belongs to the FtsB family.</text>
</comment>
<protein>
    <recommendedName>
        <fullName evidence="7">Cell division protein FtsB</fullName>
    </recommendedName>
</protein>
<evidence type="ECO:0000313" key="9">
    <source>
        <dbReference type="Proteomes" id="UP001178354"/>
    </source>
</evidence>
<comment type="subunit">
    <text evidence="7">Part of a complex composed of FtsB, FtsL and FtsQ.</text>
</comment>
<evidence type="ECO:0000256" key="1">
    <source>
        <dbReference type="ARBA" id="ARBA00022475"/>
    </source>
</evidence>
<proteinExistence type="inferred from homology"/>
<feature type="topological domain" description="Cytoplasmic" evidence="7">
    <location>
        <begin position="1"/>
        <end position="3"/>
    </location>
</feature>